<evidence type="ECO:0000256" key="1">
    <source>
        <dbReference type="SAM" id="MobiDB-lite"/>
    </source>
</evidence>
<dbReference type="EMBL" id="JXTB01000311">
    <property type="protein sequence ID" value="PON46426.1"/>
    <property type="molecule type" value="Genomic_DNA"/>
</dbReference>
<keyword evidence="3" id="KW-1185">Reference proteome</keyword>
<evidence type="ECO:0000313" key="3">
    <source>
        <dbReference type="Proteomes" id="UP000237105"/>
    </source>
</evidence>
<evidence type="ECO:0000313" key="2">
    <source>
        <dbReference type="EMBL" id="PON46426.1"/>
    </source>
</evidence>
<accession>A0A2P5BCD9</accession>
<dbReference type="AlphaFoldDB" id="A0A2P5BCD9"/>
<organism evidence="2 3">
    <name type="scientific">Parasponia andersonii</name>
    <name type="common">Sponia andersonii</name>
    <dbReference type="NCBI Taxonomy" id="3476"/>
    <lineage>
        <taxon>Eukaryota</taxon>
        <taxon>Viridiplantae</taxon>
        <taxon>Streptophyta</taxon>
        <taxon>Embryophyta</taxon>
        <taxon>Tracheophyta</taxon>
        <taxon>Spermatophyta</taxon>
        <taxon>Magnoliopsida</taxon>
        <taxon>eudicotyledons</taxon>
        <taxon>Gunneridae</taxon>
        <taxon>Pentapetalae</taxon>
        <taxon>rosids</taxon>
        <taxon>fabids</taxon>
        <taxon>Rosales</taxon>
        <taxon>Cannabaceae</taxon>
        <taxon>Parasponia</taxon>
    </lineage>
</organism>
<proteinExistence type="predicted"/>
<gene>
    <name evidence="2" type="ORF">PanWU01x14_251740</name>
</gene>
<feature type="region of interest" description="Disordered" evidence="1">
    <location>
        <begin position="56"/>
        <end position="148"/>
    </location>
</feature>
<sequence>MKDCEDIEGGIRSYSLVKEEKSDIYIINQLLRAEVTFQRPSKRDWILGGTRGEEITGKSLEGTMGNGSLEERVSQPSKKISYFSRRTAEEPGYSQSFLTPKVSGSQGGHGYGDSGLGSSSSYPSPRRSNKGKGKLTGQAYAFTGTDDT</sequence>
<comment type="caution">
    <text evidence="2">The sequence shown here is derived from an EMBL/GenBank/DDBJ whole genome shotgun (WGS) entry which is preliminary data.</text>
</comment>
<feature type="compositionally biased region" description="Gly residues" evidence="1">
    <location>
        <begin position="105"/>
        <end position="115"/>
    </location>
</feature>
<dbReference type="Proteomes" id="UP000237105">
    <property type="component" value="Unassembled WGS sequence"/>
</dbReference>
<name>A0A2P5BCD9_PARAD</name>
<reference evidence="3" key="1">
    <citation type="submission" date="2016-06" db="EMBL/GenBank/DDBJ databases">
        <title>Parallel loss of symbiosis genes in relatives of nitrogen-fixing non-legume Parasponia.</title>
        <authorList>
            <person name="Van Velzen R."/>
            <person name="Holmer R."/>
            <person name="Bu F."/>
            <person name="Rutten L."/>
            <person name="Van Zeijl A."/>
            <person name="Liu W."/>
            <person name="Santuari L."/>
            <person name="Cao Q."/>
            <person name="Sharma T."/>
            <person name="Shen D."/>
            <person name="Roswanjaya Y."/>
            <person name="Wardhani T."/>
            <person name="Kalhor M.S."/>
            <person name="Jansen J."/>
            <person name="Van den Hoogen J."/>
            <person name="Gungor B."/>
            <person name="Hartog M."/>
            <person name="Hontelez J."/>
            <person name="Verver J."/>
            <person name="Yang W.-C."/>
            <person name="Schijlen E."/>
            <person name="Repin R."/>
            <person name="Schilthuizen M."/>
            <person name="Schranz E."/>
            <person name="Heidstra R."/>
            <person name="Miyata K."/>
            <person name="Fedorova E."/>
            <person name="Kohlen W."/>
            <person name="Bisseling T."/>
            <person name="Smit S."/>
            <person name="Geurts R."/>
        </authorList>
    </citation>
    <scope>NUCLEOTIDE SEQUENCE [LARGE SCALE GENOMIC DNA]</scope>
    <source>
        <strain evidence="3">cv. WU1-14</strain>
    </source>
</reference>
<protein>
    <submittedName>
        <fullName evidence="2">Uncharacterized protein</fullName>
    </submittedName>
</protein>